<sequence length="193" mass="20792">MKTLPTLLSCALALAAAAPAVAGDSRYQVSGGLVVNQGNTVDLTGKTTGGYTLELGARFNPPGFGPEIRVYAGYAHMPSATGTDERPTFELSGTRLGADLVFRPWEGVPLSLHTGPSVNVWKGTQRGGDPSLYPADNHLKAGWRLGLGYDVTKDWSATLFYTFTEWRSNPNIDLATTNPSRPAYFSLMATYRF</sequence>
<keyword evidence="1 2" id="KW-0732">Signal</keyword>
<proteinExistence type="predicted"/>
<protein>
    <recommendedName>
        <fullName evidence="3">Outer membrane protein beta-barrel domain-containing protein</fullName>
    </recommendedName>
</protein>
<evidence type="ECO:0000313" key="5">
    <source>
        <dbReference type="Proteomes" id="UP001238179"/>
    </source>
</evidence>
<dbReference type="InterPro" id="IPR027385">
    <property type="entry name" value="Beta-barrel_OMP"/>
</dbReference>
<dbReference type="EMBL" id="AP027080">
    <property type="protein sequence ID" value="BDU71583.1"/>
    <property type="molecule type" value="Genomic_DNA"/>
</dbReference>
<evidence type="ECO:0000259" key="3">
    <source>
        <dbReference type="Pfam" id="PF13505"/>
    </source>
</evidence>
<feature type="signal peptide" evidence="2">
    <location>
        <begin position="1"/>
        <end position="22"/>
    </location>
</feature>
<feature type="chain" id="PRO_5041437493" description="Outer membrane protein beta-barrel domain-containing protein" evidence="2">
    <location>
        <begin position="23"/>
        <end position="193"/>
    </location>
</feature>
<dbReference type="SUPFAM" id="SSF56925">
    <property type="entry name" value="OMPA-like"/>
    <property type="match status" value="1"/>
</dbReference>
<dbReference type="InterPro" id="IPR011250">
    <property type="entry name" value="OMP/PagP_B-barrel"/>
</dbReference>
<keyword evidence="5" id="KW-1185">Reference proteome</keyword>
<evidence type="ECO:0000256" key="2">
    <source>
        <dbReference type="SAM" id="SignalP"/>
    </source>
</evidence>
<dbReference type="Proteomes" id="UP001238179">
    <property type="component" value="Chromosome"/>
</dbReference>
<feature type="domain" description="Outer membrane protein beta-barrel" evidence="3">
    <location>
        <begin position="9"/>
        <end position="193"/>
    </location>
</feature>
<dbReference type="RefSeq" id="WP_316414474.1">
    <property type="nucleotide sequence ID" value="NZ_AP027080.1"/>
</dbReference>
<name>A0AA48H491_9BACT</name>
<dbReference type="KEGG" id="msil:METEAL_07570"/>
<evidence type="ECO:0000313" key="4">
    <source>
        <dbReference type="EMBL" id="BDU71583.1"/>
    </source>
</evidence>
<gene>
    <name evidence="4" type="ORF">METEAL_07570</name>
</gene>
<dbReference type="Pfam" id="PF13505">
    <property type="entry name" value="OMP_b-brl"/>
    <property type="match status" value="1"/>
</dbReference>
<reference evidence="5" key="1">
    <citation type="journal article" date="2023" name="Int. J. Syst. Evol. Microbiol.">
        <title>Mesoterricola silvestris gen. nov., sp. nov., Mesoterricola sediminis sp. nov., Geothrix oryzae sp. nov., Geothrix edaphica sp. nov., Geothrix rubra sp. nov., and Geothrix limicola sp. nov., six novel members of Acidobacteriota isolated from soils.</title>
        <authorList>
            <person name="Itoh H."/>
            <person name="Sugisawa Y."/>
            <person name="Mise K."/>
            <person name="Xu Z."/>
            <person name="Kuniyasu M."/>
            <person name="Ushijima N."/>
            <person name="Kawano K."/>
            <person name="Kobayashi E."/>
            <person name="Shiratori Y."/>
            <person name="Masuda Y."/>
            <person name="Senoo K."/>
        </authorList>
    </citation>
    <scope>NUCLEOTIDE SEQUENCE [LARGE SCALE GENOMIC DNA]</scope>
    <source>
        <strain evidence="5">W79</strain>
    </source>
</reference>
<organism evidence="4 5">
    <name type="scientific">Mesoterricola silvestris</name>
    <dbReference type="NCBI Taxonomy" id="2927979"/>
    <lineage>
        <taxon>Bacteria</taxon>
        <taxon>Pseudomonadati</taxon>
        <taxon>Acidobacteriota</taxon>
        <taxon>Holophagae</taxon>
        <taxon>Holophagales</taxon>
        <taxon>Holophagaceae</taxon>
        <taxon>Mesoterricola</taxon>
    </lineage>
</organism>
<evidence type="ECO:0000256" key="1">
    <source>
        <dbReference type="ARBA" id="ARBA00022729"/>
    </source>
</evidence>
<dbReference type="AlphaFoldDB" id="A0AA48H491"/>
<accession>A0AA48H491</accession>